<evidence type="ECO:0000313" key="3">
    <source>
        <dbReference type="Proteomes" id="UP000838412"/>
    </source>
</evidence>
<proteinExistence type="predicted"/>
<dbReference type="EMBL" id="OV696690">
    <property type="protein sequence ID" value="CAH1264843.1"/>
    <property type="molecule type" value="Genomic_DNA"/>
</dbReference>
<sequence length="255" mass="28446">MGLTSREKEEVIPGIIDTRIKATIEDTIVNAFQQGGVLAAIVPTIVSAVREAVVASIQAELAKYHEELHQQREEFKDLTTQCNNLKDEHNTLQAKVNNLEQYSRRNCAIISGIPESPGERSTDNSVLSVANDKLKCDPPLTINDIDRSHRLGKPRGDGKPRPIIAKFCSYRSKATIMRAKATTSGRAVLRESGIFVNDNLTKANRSLLKDAQSLVKLNLLNQAWSYDGKIFIKTLKDERRLLYASADLDIYRVSK</sequence>
<evidence type="ECO:0000313" key="2">
    <source>
        <dbReference type="EMBL" id="CAH1264843.1"/>
    </source>
</evidence>
<evidence type="ECO:0000256" key="1">
    <source>
        <dbReference type="SAM" id="Coils"/>
    </source>
</evidence>
<keyword evidence="3" id="KW-1185">Reference proteome</keyword>
<dbReference type="Gene3D" id="3.30.70.1820">
    <property type="entry name" value="L1 transposable element, RRM domain"/>
    <property type="match status" value="1"/>
</dbReference>
<protein>
    <submittedName>
        <fullName evidence="2">Hypp3070 protein</fullName>
    </submittedName>
</protein>
<accession>A0A8J9ZZL7</accession>
<name>A0A8J9ZZL7_BRALA</name>
<gene>
    <name evidence="2" type="primary">Hypp3070</name>
    <name evidence="2" type="ORF">BLAG_LOCUS19046</name>
</gene>
<organism evidence="2 3">
    <name type="scientific">Branchiostoma lanceolatum</name>
    <name type="common">Common lancelet</name>
    <name type="synonym">Amphioxus lanceolatum</name>
    <dbReference type="NCBI Taxonomy" id="7740"/>
    <lineage>
        <taxon>Eukaryota</taxon>
        <taxon>Metazoa</taxon>
        <taxon>Chordata</taxon>
        <taxon>Cephalochordata</taxon>
        <taxon>Leptocardii</taxon>
        <taxon>Amphioxiformes</taxon>
        <taxon>Branchiostomatidae</taxon>
        <taxon>Branchiostoma</taxon>
    </lineage>
</organism>
<dbReference type="Proteomes" id="UP000838412">
    <property type="component" value="Chromosome 5"/>
</dbReference>
<reference evidence="2" key="1">
    <citation type="submission" date="2022-01" db="EMBL/GenBank/DDBJ databases">
        <authorList>
            <person name="Braso-Vives M."/>
        </authorList>
    </citation>
    <scope>NUCLEOTIDE SEQUENCE</scope>
</reference>
<feature type="coiled-coil region" evidence="1">
    <location>
        <begin position="54"/>
        <end position="105"/>
    </location>
</feature>
<dbReference type="OrthoDB" id="3945418at2759"/>
<keyword evidence="1" id="KW-0175">Coiled coil</keyword>
<dbReference type="AlphaFoldDB" id="A0A8J9ZZL7"/>